<evidence type="ECO:0000256" key="8">
    <source>
        <dbReference type="ARBA" id="ARBA00023237"/>
    </source>
</evidence>
<evidence type="ECO:0000256" key="1">
    <source>
        <dbReference type="ARBA" id="ARBA00004571"/>
    </source>
</evidence>
<keyword evidence="3" id="KW-0812">Transmembrane</keyword>
<gene>
    <name evidence="10" type="ORF">S01H1_61913</name>
</gene>
<dbReference type="SUPFAM" id="SSF56935">
    <property type="entry name" value="Porins"/>
    <property type="match status" value="1"/>
</dbReference>
<protein>
    <recommendedName>
        <fullName evidence="9">TonB-dependent receptor-like beta-barrel domain-containing protein</fullName>
    </recommendedName>
</protein>
<evidence type="ECO:0000256" key="2">
    <source>
        <dbReference type="ARBA" id="ARBA00022448"/>
    </source>
</evidence>
<evidence type="ECO:0000313" key="10">
    <source>
        <dbReference type="EMBL" id="GAG37877.1"/>
    </source>
</evidence>
<dbReference type="InterPro" id="IPR036942">
    <property type="entry name" value="Beta-barrel_TonB_sf"/>
</dbReference>
<dbReference type="EMBL" id="BARS01040637">
    <property type="protein sequence ID" value="GAG37877.1"/>
    <property type="molecule type" value="Genomic_DNA"/>
</dbReference>
<evidence type="ECO:0000256" key="7">
    <source>
        <dbReference type="ARBA" id="ARBA00023170"/>
    </source>
</evidence>
<keyword evidence="8" id="KW-0998">Cell outer membrane</keyword>
<dbReference type="Pfam" id="PF00593">
    <property type="entry name" value="TonB_dep_Rec_b-barrel"/>
    <property type="match status" value="1"/>
</dbReference>
<feature type="domain" description="TonB-dependent receptor-like beta-barrel" evidence="9">
    <location>
        <begin position="4"/>
        <end position="212"/>
    </location>
</feature>
<dbReference type="GO" id="GO:0015344">
    <property type="term" value="F:siderophore uptake transmembrane transporter activity"/>
    <property type="evidence" value="ECO:0007669"/>
    <property type="project" value="TreeGrafter"/>
</dbReference>
<evidence type="ECO:0000256" key="4">
    <source>
        <dbReference type="ARBA" id="ARBA00022729"/>
    </source>
</evidence>
<proteinExistence type="predicted"/>
<dbReference type="InterPro" id="IPR000531">
    <property type="entry name" value="Beta-barrel_TonB"/>
</dbReference>
<dbReference type="GO" id="GO:0009279">
    <property type="term" value="C:cell outer membrane"/>
    <property type="evidence" value="ECO:0007669"/>
    <property type="project" value="UniProtKB-SubCell"/>
</dbReference>
<organism evidence="10">
    <name type="scientific">marine sediment metagenome</name>
    <dbReference type="NCBI Taxonomy" id="412755"/>
    <lineage>
        <taxon>unclassified sequences</taxon>
        <taxon>metagenomes</taxon>
        <taxon>ecological metagenomes</taxon>
    </lineage>
</organism>
<reference evidence="10" key="1">
    <citation type="journal article" date="2014" name="Front. Microbiol.">
        <title>High frequency of phylogenetically diverse reductive dehalogenase-homologous genes in deep subseafloor sedimentary metagenomes.</title>
        <authorList>
            <person name="Kawai M."/>
            <person name="Futagami T."/>
            <person name="Toyoda A."/>
            <person name="Takaki Y."/>
            <person name="Nishi S."/>
            <person name="Hori S."/>
            <person name="Arai W."/>
            <person name="Tsubouchi T."/>
            <person name="Morono Y."/>
            <person name="Uchiyama I."/>
            <person name="Ito T."/>
            <person name="Fujiyama A."/>
            <person name="Inagaki F."/>
            <person name="Takami H."/>
        </authorList>
    </citation>
    <scope>NUCLEOTIDE SEQUENCE</scope>
    <source>
        <strain evidence="10">Expedition CK06-06</strain>
    </source>
</reference>
<dbReference type="Gene3D" id="2.40.170.20">
    <property type="entry name" value="TonB-dependent receptor, beta-barrel domain"/>
    <property type="match status" value="1"/>
</dbReference>
<keyword evidence="6" id="KW-0472">Membrane</keyword>
<dbReference type="PANTHER" id="PTHR30069">
    <property type="entry name" value="TONB-DEPENDENT OUTER MEMBRANE RECEPTOR"/>
    <property type="match status" value="1"/>
</dbReference>
<dbReference type="PROSITE" id="PS52016">
    <property type="entry name" value="TONB_DEPENDENT_REC_3"/>
    <property type="match status" value="1"/>
</dbReference>
<evidence type="ECO:0000256" key="3">
    <source>
        <dbReference type="ARBA" id="ARBA00022692"/>
    </source>
</evidence>
<dbReference type="InterPro" id="IPR039426">
    <property type="entry name" value="TonB-dep_rcpt-like"/>
</dbReference>
<comment type="subcellular location">
    <subcellularLocation>
        <location evidence="1">Cell outer membrane</location>
        <topology evidence="1">Multi-pass membrane protein</topology>
    </subcellularLocation>
</comment>
<sequence length="236" mass="27098">MTFRFGRAYRFPTNPEYYWWYSGYQPAGRKDLTSEKASQYEIELDQQLGKDVNLLVRGYYYEVDDYIRTIFGYKPSRVVYNIDEVQFKGVELEIEYNVSPTVRLWANYTRQETEKEGDVLDQSMSLTDELPELPKDKINIGVSYGRKDGIRAELSMRYVDERHVVGGDPTKPGGSYLAEMDSYVDVDLRFSYPIRGGENGAEIRLEVAGENLLSEDIEEDYGYPMPGATVMVGLSA</sequence>
<keyword evidence="7" id="KW-0675">Receptor</keyword>
<evidence type="ECO:0000259" key="9">
    <source>
        <dbReference type="Pfam" id="PF00593"/>
    </source>
</evidence>
<dbReference type="AlphaFoldDB" id="X0XRB7"/>
<dbReference type="GO" id="GO:0044718">
    <property type="term" value="P:siderophore transmembrane transport"/>
    <property type="evidence" value="ECO:0007669"/>
    <property type="project" value="TreeGrafter"/>
</dbReference>
<keyword evidence="5" id="KW-0798">TonB box</keyword>
<evidence type="ECO:0000256" key="5">
    <source>
        <dbReference type="ARBA" id="ARBA00023077"/>
    </source>
</evidence>
<keyword evidence="2" id="KW-0813">Transport</keyword>
<keyword evidence="4" id="KW-0732">Signal</keyword>
<comment type="caution">
    <text evidence="10">The sequence shown here is derived from an EMBL/GenBank/DDBJ whole genome shotgun (WGS) entry which is preliminary data.</text>
</comment>
<accession>X0XRB7</accession>
<evidence type="ECO:0000256" key="6">
    <source>
        <dbReference type="ARBA" id="ARBA00023136"/>
    </source>
</evidence>
<feature type="non-terminal residue" evidence="10">
    <location>
        <position position="236"/>
    </location>
</feature>
<name>X0XRB7_9ZZZZ</name>
<dbReference type="PANTHER" id="PTHR30069:SF29">
    <property type="entry name" value="HEMOGLOBIN AND HEMOGLOBIN-HAPTOGLOBIN-BINDING PROTEIN 1-RELATED"/>
    <property type="match status" value="1"/>
</dbReference>